<evidence type="ECO:0000313" key="3">
    <source>
        <dbReference type="EMBL" id="MDI6449134.1"/>
    </source>
</evidence>
<name>A0AAW6TZK0_9BACT</name>
<sequence>MKYALVICLCLGAALHAAGPELIVRNARIATVDPAFSIREAMAVEDGRIVAVGGNDEVLRLRTAATEVLDLGGRMVMPGLIDSHVHACGAAMTEFDHPIPDMESVQDVLDYVRARAEALDDGQWIVLQQVFITRLRERRYPTRAELDLGAPKNPCVFRTGPDASVNTLALQRSGIDRDFRVTDGGPGHIETDPQTGEPTGILRGCTRYLKIRQPGREATERDRYDRLLALFGDYSSVGITSICDGSAGQGNLDLYQKMLDEGELPLRVASQYYVGTIGPIEDIEQAIRKVAEHPLRRGGPMLRVIGVKVFLDGGMLTGSAYMSRPWGVSAIYAIDDPDYRGVLFIPKDRLRAMVRAATESGLQFTAHTVGDGAVETLVGVYDELSRIMPIRDRRHAITHSNFMSPETVQKVVDLGVIPLVQPAWLYLDARTLFEHFGYERLRWFQPWRSILDAGGIVAGGSDHMQKIGSLRSINPYDPFLGIWTTLTRRARWYDGQLHPEEALTREQAIRIYTIHGATALFLDDHVGSLEKGKRADFIVLDTDLLTCPVDAIRRARVLRTYCDGRLVFDRQSLRAEAGGTVEK</sequence>
<comment type="caution">
    <text evidence="3">The sequence shown here is derived from an EMBL/GenBank/DDBJ whole genome shotgun (WGS) entry which is preliminary data.</text>
</comment>
<reference evidence="3" key="1">
    <citation type="submission" date="2023-05" db="EMBL/GenBank/DDBJ databases">
        <title>Anaerotaeda fermentans gen. nov., sp. nov., a novel anaerobic planctomycete of the new family within the order Sedimentisphaerales isolated from Taman Peninsula, Russia.</title>
        <authorList>
            <person name="Khomyakova M.A."/>
            <person name="Merkel A.Y."/>
            <person name="Slobodkin A.I."/>
        </authorList>
    </citation>
    <scope>NUCLEOTIDE SEQUENCE</scope>
    <source>
        <strain evidence="3">M17dextr</strain>
    </source>
</reference>
<dbReference type="Pfam" id="PF07969">
    <property type="entry name" value="Amidohydro_3"/>
    <property type="match status" value="1"/>
</dbReference>
<dbReference type="PANTHER" id="PTHR22642:SF2">
    <property type="entry name" value="PROTEIN LONG AFTER FAR-RED 3"/>
    <property type="match status" value="1"/>
</dbReference>
<feature type="chain" id="PRO_5043723004" evidence="1">
    <location>
        <begin position="18"/>
        <end position="583"/>
    </location>
</feature>
<dbReference type="RefSeq" id="WP_349244540.1">
    <property type="nucleotide sequence ID" value="NZ_JASCXX010000008.1"/>
</dbReference>
<dbReference type="PANTHER" id="PTHR22642">
    <property type="entry name" value="IMIDAZOLONEPROPIONASE"/>
    <property type="match status" value="1"/>
</dbReference>
<dbReference type="InterPro" id="IPR013108">
    <property type="entry name" value="Amidohydro_3"/>
</dbReference>
<dbReference type="CDD" id="cd01300">
    <property type="entry name" value="YtcJ_like"/>
    <property type="match status" value="1"/>
</dbReference>
<evidence type="ECO:0000313" key="4">
    <source>
        <dbReference type="Proteomes" id="UP001431776"/>
    </source>
</evidence>
<dbReference type="EC" id="3.5.-.-" evidence="3"/>
<proteinExistence type="predicted"/>
<dbReference type="Gene3D" id="2.30.40.10">
    <property type="entry name" value="Urease, subunit C, domain 1"/>
    <property type="match status" value="1"/>
</dbReference>
<dbReference type="Gene3D" id="3.10.310.70">
    <property type="match status" value="1"/>
</dbReference>
<organism evidence="3 4">
    <name type="scientific">Anaerobaca lacustris</name>
    <dbReference type="NCBI Taxonomy" id="3044600"/>
    <lineage>
        <taxon>Bacteria</taxon>
        <taxon>Pseudomonadati</taxon>
        <taxon>Planctomycetota</taxon>
        <taxon>Phycisphaerae</taxon>
        <taxon>Sedimentisphaerales</taxon>
        <taxon>Anaerobacaceae</taxon>
        <taxon>Anaerobaca</taxon>
    </lineage>
</organism>
<feature type="domain" description="Amidohydrolase 3" evidence="2">
    <location>
        <begin position="67"/>
        <end position="568"/>
    </location>
</feature>
<evidence type="ECO:0000256" key="1">
    <source>
        <dbReference type="SAM" id="SignalP"/>
    </source>
</evidence>
<dbReference type="Gene3D" id="3.20.20.140">
    <property type="entry name" value="Metal-dependent hydrolases"/>
    <property type="match status" value="1"/>
</dbReference>
<keyword evidence="4" id="KW-1185">Reference proteome</keyword>
<dbReference type="SUPFAM" id="SSF51556">
    <property type="entry name" value="Metallo-dependent hydrolases"/>
    <property type="match status" value="1"/>
</dbReference>
<dbReference type="InterPro" id="IPR032466">
    <property type="entry name" value="Metal_Hydrolase"/>
</dbReference>
<evidence type="ECO:0000259" key="2">
    <source>
        <dbReference type="Pfam" id="PF07969"/>
    </source>
</evidence>
<dbReference type="EMBL" id="JASCXX010000008">
    <property type="protein sequence ID" value="MDI6449134.1"/>
    <property type="molecule type" value="Genomic_DNA"/>
</dbReference>
<dbReference type="SUPFAM" id="SSF51338">
    <property type="entry name" value="Composite domain of metallo-dependent hydrolases"/>
    <property type="match status" value="1"/>
</dbReference>
<feature type="signal peptide" evidence="1">
    <location>
        <begin position="1"/>
        <end position="17"/>
    </location>
</feature>
<dbReference type="InterPro" id="IPR011059">
    <property type="entry name" value="Metal-dep_hydrolase_composite"/>
</dbReference>
<keyword evidence="3" id="KW-0378">Hydrolase</keyword>
<keyword evidence="1" id="KW-0732">Signal</keyword>
<dbReference type="Proteomes" id="UP001431776">
    <property type="component" value="Unassembled WGS sequence"/>
</dbReference>
<dbReference type="GO" id="GO:0016810">
    <property type="term" value="F:hydrolase activity, acting on carbon-nitrogen (but not peptide) bonds"/>
    <property type="evidence" value="ECO:0007669"/>
    <property type="project" value="InterPro"/>
</dbReference>
<accession>A0AAW6TZK0</accession>
<dbReference type="InterPro" id="IPR033932">
    <property type="entry name" value="YtcJ-like"/>
</dbReference>
<protein>
    <submittedName>
        <fullName evidence="3">Amidohydrolase</fullName>
        <ecNumber evidence="3">3.5.-.-</ecNumber>
    </submittedName>
</protein>
<gene>
    <name evidence="3" type="ORF">QJ522_08765</name>
</gene>
<dbReference type="AlphaFoldDB" id="A0AAW6TZK0"/>